<dbReference type="SMART" id="SM00708">
    <property type="entry name" value="PhBP"/>
    <property type="match status" value="1"/>
</dbReference>
<accession>A0A1I8P345</accession>
<dbReference type="Pfam" id="PF01395">
    <property type="entry name" value="PBP_GOBP"/>
    <property type="match status" value="1"/>
</dbReference>
<organism evidence="2 3">
    <name type="scientific">Stomoxys calcitrans</name>
    <name type="common">Stable fly</name>
    <name type="synonym">Conops calcitrans</name>
    <dbReference type="NCBI Taxonomy" id="35570"/>
    <lineage>
        <taxon>Eukaryota</taxon>
        <taxon>Metazoa</taxon>
        <taxon>Ecdysozoa</taxon>
        <taxon>Arthropoda</taxon>
        <taxon>Hexapoda</taxon>
        <taxon>Insecta</taxon>
        <taxon>Pterygota</taxon>
        <taxon>Neoptera</taxon>
        <taxon>Endopterygota</taxon>
        <taxon>Diptera</taxon>
        <taxon>Brachycera</taxon>
        <taxon>Muscomorpha</taxon>
        <taxon>Muscoidea</taxon>
        <taxon>Muscidae</taxon>
        <taxon>Stomoxys</taxon>
    </lineage>
</organism>
<sequence length="141" mass="16055">MKLVDIVIYFLMLLYSSVKSETMEEIDNLVTNCLKKYPVADDEFARFRELEKDPSLASDNYKCFGMCVVQGRGWFIGDVLADHVFIKAVGGGRLAKRGDELHHITKKCKLLVGDNKCDTVFQVTNCLQEKINQLLQLVKSF</sequence>
<keyword evidence="3" id="KW-1185">Reference proteome</keyword>
<dbReference type="SUPFAM" id="SSF47565">
    <property type="entry name" value="Insect pheromone/odorant-binding proteins"/>
    <property type="match status" value="1"/>
</dbReference>
<dbReference type="CDD" id="cd23992">
    <property type="entry name" value="PBP_GOBP"/>
    <property type="match status" value="1"/>
</dbReference>
<evidence type="ECO:0000256" key="1">
    <source>
        <dbReference type="SAM" id="SignalP"/>
    </source>
</evidence>
<dbReference type="InterPro" id="IPR036728">
    <property type="entry name" value="PBP_GOBP_sf"/>
</dbReference>
<evidence type="ECO:0000313" key="3">
    <source>
        <dbReference type="Proteomes" id="UP000095300"/>
    </source>
</evidence>
<dbReference type="OrthoDB" id="8194670at2759"/>
<name>A0A1I8P345_STOCA</name>
<feature type="signal peptide" evidence="1">
    <location>
        <begin position="1"/>
        <end position="20"/>
    </location>
</feature>
<dbReference type="EnsemblMetazoa" id="SCAU004411-RA">
    <property type="protein sequence ID" value="SCAU004411-PA"/>
    <property type="gene ID" value="SCAU004411"/>
</dbReference>
<dbReference type="Gene3D" id="1.10.238.20">
    <property type="entry name" value="Pheromone/general odorant binding protein domain"/>
    <property type="match status" value="1"/>
</dbReference>
<dbReference type="InterPro" id="IPR006170">
    <property type="entry name" value="PBP/GOBP"/>
</dbReference>
<dbReference type="VEuPathDB" id="VectorBase:SCAU004411"/>
<protein>
    <recommendedName>
        <fullName evidence="4">Odorant binding protein</fullName>
    </recommendedName>
</protein>
<dbReference type="KEGG" id="scac:106090258"/>
<feature type="chain" id="PRO_5009325915" description="Odorant binding protein" evidence="1">
    <location>
        <begin position="21"/>
        <end position="141"/>
    </location>
</feature>
<evidence type="ECO:0000313" key="2">
    <source>
        <dbReference type="EnsemblMetazoa" id="SCAU004411-PA"/>
    </source>
</evidence>
<keyword evidence="1" id="KW-0732">Signal</keyword>
<dbReference type="AlphaFoldDB" id="A0A1I8P345"/>
<gene>
    <name evidence="2" type="primary">106090258</name>
</gene>
<reference evidence="2" key="1">
    <citation type="submission" date="2020-05" db="UniProtKB">
        <authorList>
            <consortium name="EnsemblMetazoa"/>
        </authorList>
    </citation>
    <scope>IDENTIFICATION</scope>
    <source>
        <strain evidence="2">USDA</strain>
    </source>
</reference>
<dbReference type="GO" id="GO:0005549">
    <property type="term" value="F:odorant binding"/>
    <property type="evidence" value="ECO:0007669"/>
    <property type="project" value="InterPro"/>
</dbReference>
<evidence type="ECO:0008006" key="4">
    <source>
        <dbReference type="Google" id="ProtNLM"/>
    </source>
</evidence>
<dbReference type="Proteomes" id="UP000095300">
    <property type="component" value="Unassembled WGS sequence"/>
</dbReference>
<proteinExistence type="predicted"/>